<organism evidence="1 2">
    <name type="scientific">Eumeta variegata</name>
    <name type="common">Bagworm moth</name>
    <name type="synonym">Eumeta japonica</name>
    <dbReference type="NCBI Taxonomy" id="151549"/>
    <lineage>
        <taxon>Eukaryota</taxon>
        <taxon>Metazoa</taxon>
        <taxon>Ecdysozoa</taxon>
        <taxon>Arthropoda</taxon>
        <taxon>Hexapoda</taxon>
        <taxon>Insecta</taxon>
        <taxon>Pterygota</taxon>
        <taxon>Neoptera</taxon>
        <taxon>Endopterygota</taxon>
        <taxon>Lepidoptera</taxon>
        <taxon>Glossata</taxon>
        <taxon>Ditrysia</taxon>
        <taxon>Tineoidea</taxon>
        <taxon>Psychidae</taxon>
        <taxon>Oiketicinae</taxon>
        <taxon>Eumeta</taxon>
    </lineage>
</organism>
<evidence type="ECO:0000313" key="1">
    <source>
        <dbReference type="EMBL" id="GBO99350.1"/>
    </source>
</evidence>
<dbReference type="AlphaFoldDB" id="A0A4C1SE16"/>
<reference evidence="1 2" key="1">
    <citation type="journal article" date="2019" name="Commun. Biol.">
        <title>The bagworm genome reveals a unique fibroin gene that provides high tensile strength.</title>
        <authorList>
            <person name="Kono N."/>
            <person name="Nakamura H."/>
            <person name="Ohtoshi R."/>
            <person name="Tomita M."/>
            <person name="Numata K."/>
            <person name="Arakawa K."/>
        </authorList>
    </citation>
    <scope>NUCLEOTIDE SEQUENCE [LARGE SCALE GENOMIC DNA]</scope>
</reference>
<sequence>MLRCSDAQCEAPNLPSQLYKLHTVTYGMKSSPFITMRTLRELACGEETKYPSAAQLLCSSSCGRRTGGTRRVGAQQLTKELMDLLSSAGSELRKWMSNKRELLSDISFEHLEKPHVIDYADN</sequence>
<dbReference type="EMBL" id="BGZK01000002">
    <property type="protein sequence ID" value="GBO99350.1"/>
    <property type="molecule type" value="Genomic_DNA"/>
</dbReference>
<gene>
    <name evidence="1" type="ORF">EVAR_585_1</name>
</gene>
<name>A0A4C1SE16_EUMVA</name>
<evidence type="ECO:0000313" key="2">
    <source>
        <dbReference type="Proteomes" id="UP000299102"/>
    </source>
</evidence>
<protein>
    <submittedName>
        <fullName evidence="1">Uncharacterized protein</fullName>
    </submittedName>
</protein>
<dbReference type="OrthoDB" id="8052806at2759"/>
<accession>A0A4C1SE16</accession>
<comment type="caution">
    <text evidence="1">The sequence shown here is derived from an EMBL/GenBank/DDBJ whole genome shotgun (WGS) entry which is preliminary data.</text>
</comment>
<proteinExistence type="predicted"/>
<dbReference type="Proteomes" id="UP000299102">
    <property type="component" value="Unassembled WGS sequence"/>
</dbReference>
<keyword evidence="2" id="KW-1185">Reference proteome</keyword>